<dbReference type="Proteomes" id="UP000748752">
    <property type="component" value="Unassembled WGS sequence"/>
</dbReference>
<keyword evidence="2" id="KW-1185">Reference proteome</keyword>
<accession>A0ABS1CI33</accession>
<evidence type="ECO:0000313" key="1">
    <source>
        <dbReference type="EMBL" id="MBK1631149.1"/>
    </source>
</evidence>
<name>A0ABS1CI33_9GAMM</name>
<protein>
    <submittedName>
        <fullName evidence="1">Uncharacterized protein</fullName>
    </submittedName>
</protein>
<sequence>MEASQLDVYALIHLTSRIEQSAPVTRGFTQCPDRQVSARSDRGLDGMEQVAAQLKITLLD</sequence>
<dbReference type="EMBL" id="NRRV01000022">
    <property type="protein sequence ID" value="MBK1631149.1"/>
    <property type="molecule type" value="Genomic_DNA"/>
</dbReference>
<reference evidence="1 2" key="1">
    <citation type="journal article" date="2020" name="Microorganisms">
        <title>Osmotic Adaptation and Compatible Solute Biosynthesis of Phototrophic Bacteria as Revealed from Genome Analyses.</title>
        <authorList>
            <person name="Imhoff J.F."/>
            <person name="Rahn T."/>
            <person name="Kunzel S."/>
            <person name="Keller A."/>
            <person name="Neulinger S.C."/>
        </authorList>
    </citation>
    <scope>NUCLEOTIDE SEQUENCE [LARGE SCALE GENOMIC DNA]</scope>
    <source>
        <strain evidence="1 2">DSM 6210</strain>
    </source>
</reference>
<evidence type="ECO:0000313" key="2">
    <source>
        <dbReference type="Proteomes" id="UP000748752"/>
    </source>
</evidence>
<gene>
    <name evidence="1" type="ORF">CKO31_10425</name>
</gene>
<comment type="caution">
    <text evidence="1">The sequence shown here is derived from an EMBL/GenBank/DDBJ whole genome shotgun (WGS) entry which is preliminary data.</text>
</comment>
<proteinExistence type="predicted"/>
<organism evidence="1 2">
    <name type="scientific">Thiohalocapsa halophila</name>
    <dbReference type="NCBI Taxonomy" id="69359"/>
    <lineage>
        <taxon>Bacteria</taxon>
        <taxon>Pseudomonadati</taxon>
        <taxon>Pseudomonadota</taxon>
        <taxon>Gammaproteobacteria</taxon>
        <taxon>Chromatiales</taxon>
        <taxon>Chromatiaceae</taxon>
        <taxon>Thiohalocapsa</taxon>
    </lineage>
</organism>